<protein>
    <submittedName>
        <fullName evidence="2">Transcriptional regulator, PadR family</fullName>
    </submittedName>
</protein>
<feature type="domain" description="Transcription regulator PadR N-terminal" evidence="1">
    <location>
        <begin position="8"/>
        <end position="84"/>
    </location>
</feature>
<proteinExistence type="predicted"/>
<dbReference type="EMBL" id="LELG01000130">
    <property type="protein sequence ID" value="KMQ80232.1"/>
    <property type="molecule type" value="Genomic_DNA"/>
</dbReference>
<dbReference type="InterPro" id="IPR005149">
    <property type="entry name" value="Tscrpt_reg_PadR_N"/>
</dbReference>
<gene>
    <name evidence="2" type="ORF">BPMI_03813</name>
</gene>
<dbReference type="InterPro" id="IPR036390">
    <property type="entry name" value="WH_DNA-bd_sf"/>
</dbReference>
<organism evidence="2 3">
    <name type="scientific">Candidatus Burkholderia pumila</name>
    <dbReference type="NCBI Taxonomy" id="1090375"/>
    <lineage>
        <taxon>Bacteria</taxon>
        <taxon>Pseudomonadati</taxon>
        <taxon>Pseudomonadota</taxon>
        <taxon>Betaproteobacteria</taxon>
        <taxon>Burkholderiales</taxon>
        <taxon>Burkholderiaceae</taxon>
        <taxon>Burkholderia</taxon>
    </lineage>
</organism>
<dbReference type="SUPFAM" id="SSF46785">
    <property type="entry name" value="Winged helix' DNA-binding domain"/>
    <property type="match status" value="1"/>
</dbReference>
<comment type="caution">
    <text evidence="2">The sequence shown here is derived from an EMBL/GenBank/DDBJ whole genome shotgun (WGS) entry which is preliminary data.</text>
</comment>
<accession>A0ABR5HLG1</accession>
<dbReference type="Gene3D" id="1.10.10.10">
    <property type="entry name" value="Winged helix-like DNA-binding domain superfamily/Winged helix DNA-binding domain"/>
    <property type="match status" value="1"/>
</dbReference>
<evidence type="ECO:0000259" key="1">
    <source>
        <dbReference type="Pfam" id="PF03551"/>
    </source>
</evidence>
<keyword evidence="3" id="KW-1185">Reference proteome</keyword>
<dbReference type="Pfam" id="PF03551">
    <property type="entry name" value="PadR"/>
    <property type="match status" value="1"/>
</dbReference>
<dbReference type="Proteomes" id="UP000242951">
    <property type="component" value="Unassembled WGS sequence"/>
</dbReference>
<name>A0ABR5HLG1_9BURK</name>
<dbReference type="InterPro" id="IPR036388">
    <property type="entry name" value="WH-like_DNA-bd_sf"/>
</dbReference>
<evidence type="ECO:0000313" key="3">
    <source>
        <dbReference type="Proteomes" id="UP000242951"/>
    </source>
</evidence>
<reference evidence="2 3" key="1">
    <citation type="submission" date="2015-06" db="EMBL/GenBank/DDBJ databases">
        <title>Comparative genomics of Burkholderia leaf nodule symbionts.</title>
        <authorList>
            <person name="Carlier A."/>
            <person name="Eberl L."/>
            <person name="Pinto-Carbo M."/>
        </authorList>
    </citation>
    <scope>NUCLEOTIDE SEQUENCE [LARGE SCALE GENOMIC DNA]</scope>
    <source>
        <strain evidence="2 3">UZHbot3</strain>
    </source>
</reference>
<evidence type="ECO:0000313" key="2">
    <source>
        <dbReference type="EMBL" id="KMQ80232.1"/>
    </source>
</evidence>
<dbReference type="PANTHER" id="PTHR43252">
    <property type="entry name" value="TRANSCRIPTIONAL REGULATOR YQJI"/>
    <property type="match status" value="1"/>
</dbReference>
<sequence length="177" mass="20326">MSSIRLFILSCFAEMGPTHGHRLRSEAERKRIVLWTDISVGAFYGAINRLEAEGLLRALGTETEGNRPPRQVYEITNRGRDVLETLQREALESVWFRYDPFDLALSRSDSADIDHLRATLSARRIALDALLNQRARITVDTHKCVGPMQEWALRHSEYRLAAELRYLDDLMDVLCPQ</sequence>
<dbReference type="PANTHER" id="PTHR43252:SF7">
    <property type="entry name" value="TRANSCRIPTIONAL REGULATOR YQJI"/>
    <property type="match status" value="1"/>
</dbReference>